<gene>
    <name evidence="2" type="ORF">ECRASSUSDP1_LOCUS8590</name>
</gene>
<evidence type="ECO:0000313" key="3">
    <source>
        <dbReference type="Proteomes" id="UP001295684"/>
    </source>
</evidence>
<sequence length="439" mass="50676">MNINYTPIVILTSKKLKEKERLQTQEEHEQLKTTSNSAFLKDKEELRNIYPKKDVAISQGTQSSMRSMSAQFNYSPSKSISPAKHNSKIMSMNQVTRFRISRRNKDYINIDGSVISSKSHYSSMKNTRKRLAKKKGMVKNLSCHNPLRYFHNYKLSKTRYGDDSDYPNDFNETRLFNFSTLKYDSKRKSQLKRKLSSKNKSVFNYSARRQSTYRKRESFSAAKNETNHTQDSHSMTVSPLIKNINNSSTIGPKTRHRIKVKFPTSNRLTQEDSSVSIRESQEVNASAESLLKNKNNEPRVEDSIQDSDYVDLKHRYNTFEDKRSSKNTAPQQKIMDIIVPFCSAKVTLKKRCTSSPNADDPPPSSTKAPSNTVVVRKSMLDPRCKLKKKLIPHSHSKSPYSSLRGHITKKARNLAHSAYKLQESQNKDLFKILQWKRLT</sequence>
<feature type="region of interest" description="Disordered" evidence="1">
    <location>
        <begin position="213"/>
        <end position="235"/>
    </location>
</feature>
<evidence type="ECO:0000313" key="2">
    <source>
        <dbReference type="EMBL" id="CAI2367308.1"/>
    </source>
</evidence>
<protein>
    <submittedName>
        <fullName evidence="2">Uncharacterized protein</fullName>
    </submittedName>
</protein>
<accession>A0AAD1UHE8</accession>
<dbReference type="AlphaFoldDB" id="A0AAD1UHE8"/>
<organism evidence="2 3">
    <name type="scientific">Euplotes crassus</name>
    <dbReference type="NCBI Taxonomy" id="5936"/>
    <lineage>
        <taxon>Eukaryota</taxon>
        <taxon>Sar</taxon>
        <taxon>Alveolata</taxon>
        <taxon>Ciliophora</taxon>
        <taxon>Intramacronucleata</taxon>
        <taxon>Spirotrichea</taxon>
        <taxon>Hypotrichia</taxon>
        <taxon>Euplotida</taxon>
        <taxon>Euplotidae</taxon>
        <taxon>Moneuplotes</taxon>
    </lineage>
</organism>
<feature type="region of interest" description="Disordered" evidence="1">
    <location>
        <begin position="352"/>
        <end position="372"/>
    </location>
</feature>
<evidence type="ECO:0000256" key="1">
    <source>
        <dbReference type="SAM" id="MobiDB-lite"/>
    </source>
</evidence>
<dbReference type="EMBL" id="CAMPGE010008409">
    <property type="protein sequence ID" value="CAI2367308.1"/>
    <property type="molecule type" value="Genomic_DNA"/>
</dbReference>
<reference evidence="2" key="1">
    <citation type="submission" date="2023-07" db="EMBL/GenBank/DDBJ databases">
        <authorList>
            <consortium name="AG Swart"/>
            <person name="Singh M."/>
            <person name="Singh A."/>
            <person name="Seah K."/>
            <person name="Emmerich C."/>
        </authorList>
    </citation>
    <scope>NUCLEOTIDE SEQUENCE</scope>
    <source>
        <strain evidence="2">DP1</strain>
    </source>
</reference>
<proteinExistence type="predicted"/>
<name>A0AAD1UHE8_EUPCR</name>
<comment type="caution">
    <text evidence="2">The sequence shown here is derived from an EMBL/GenBank/DDBJ whole genome shotgun (WGS) entry which is preliminary data.</text>
</comment>
<dbReference type="Proteomes" id="UP001295684">
    <property type="component" value="Unassembled WGS sequence"/>
</dbReference>
<keyword evidence="3" id="KW-1185">Reference proteome</keyword>